<dbReference type="KEGG" id="kla:KLLA0_E05479g"/>
<dbReference type="Proteomes" id="UP000000598">
    <property type="component" value="Chromosome E"/>
</dbReference>
<feature type="transmembrane region" description="Helical" evidence="6">
    <location>
        <begin position="445"/>
        <end position="463"/>
    </location>
</feature>
<gene>
    <name evidence="7" type="ORF">KLLA0_E05479g</name>
</gene>
<dbReference type="Pfam" id="PF02133">
    <property type="entry name" value="Transp_cyt_pur"/>
    <property type="match status" value="1"/>
</dbReference>
<comment type="similarity">
    <text evidence="2">Belongs to the purine-cytosine permease (2.A.39) family.</text>
</comment>
<dbReference type="FunCoup" id="Q6CPE6">
    <property type="interactions" value="622"/>
</dbReference>
<dbReference type="InterPro" id="IPR045225">
    <property type="entry name" value="Uracil/uridine/allantoin_perm"/>
</dbReference>
<dbReference type="PANTHER" id="PTHR30618:SF5">
    <property type="entry name" value="URIDINE PERMEASE"/>
    <property type="match status" value="1"/>
</dbReference>
<dbReference type="InParanoid" id="Q6CPE6"/>
<accession>Q6CPE6</accession>
<sequence length="612" mass="69531">MSSALSPQFEVFEDDMQSSGEKSDTVETQAHELIETKPRNLFEKCMHFFEVKQHTNTASNRRAESFIESFVYNDDLRPVEEKRRVWDWKQFFSFIVSGALNCNTLETCVLGLQLGLTWYQTWIMSTLGFTFVGLYVVLACRVGNFYHISFPIASRAAFGVYFSVWIVINRVVMAVVWFGVQTYIGSQTVQLMLKAIFGTDLETRINNTFSSPNLTTFQFLCFMIFWAIQLPALWFSPHSLRHLFVAKTMITPVALVAFLIWTIKKSGGNLELGSLSLEPPSKSLIGWAYVRAVMTSLDNFATLILNAPDFARFSKTKRSSIYSQLIFIPVVYSILGIIGILITSAAFHMYQVNYWNPLDILNRFLDNYNSGNRAGVFLIALSFALAQLGTNVASNSISAGTDMTALLPKFINIRRGSYICAAISIAICPWDLMASSSKFTTALSAYAVFLSSISGVIAADYYVVRKGYINLHHCYTNKLGTWYMYNKYGTNWRAVVAYALGMVPNFPGFIGSVGPSVPEGAMRVYYLNYFVGWGVSFSIYCLLCYYFPIDGTPKGVKFFQRVWYEKWVDVEHFHEERRDFEDNGYNFDDESVTTTAVHVHETADDDMKKFEF</sequence>
<feature type="transmembrane region" description="Helical" evidence="6">
    <location>
        <begin position="374"/>
        <end position="394"/>
    </location>
</feature>
<feature type="transmembrane region" description="Helical" evidence="6">
    <location>
        <begin position="217"/>
        <end position="236"/>
    </location>
</feature>
<feature type="transmembrane region" description="Helical" evidence="6">
    <location>
        <begin position="526"/>
        <end position="547"/>
    </location>
</feature>
<evidence type="ECO:0000256" key="6">
    <source>
        <dbReference type="SAM" id="Phobius"/>
    </source>
</evidence>
<feature type="transmembrane region" description="Helical" evidence="6">
    <location>
        <begin position="158"/>
        <end position="180"/>
    </location>
</feature>
<dbReference type="EMBL" id="CR382125">
    <property type="protein sequence ID" value="CAG99280.1"/>
    <property type="molecule type" value="Genomic_DNA"/>
</dbReference>
<dbReference type="HOGENOM" id="CLU_021555_2_2_1"/>
<reference evidence="7 8" key="1">
    <citation type="journal article" date="2004" name="Nature">
        <title>Genome evolution in yeasts.</title>
        <authorList>
            <consortium name="Genolevures"/>
            <person name="Dujon B."/>
            <person name="Sherman D."/>
            <person name="Fischer G."/>
            <person name="Durrens P."/>
            <person name="Casaregola S."/>
            <person name="Lafontaine I."/>
            <person name="de Montigny J."/>
            <person name="Marck C."/>
            <person name="Neuveglise C."/>
            <person name="Talla E."/>
            <person name="Goffard N."/>
            <person name="Frangeul L."/>
            <person name="Aigle M."/>
            <person name="Anthouard V."/>
            <person name="Babour A."/>
            <person name="Barbe V."/>
            <person name="Barnay S."/>
            <person name="Blanchin S."/>
            <person name="Beckerich J.M."/>
            <person name="Beyne E."/>
            <person name="Bleykasten C."/>
            <person name="Boisrame A."/>
            <person name="Boyer J."/>
            <person name="Cattolico L."/>
            <person name="Confanioleri F."/>
            <person name="de Daruvar A."/>
            <person name="Despons L."/>
            <person name="Fabre E."/>
            <person name="Fairhead C."/>
            <person name="Ferry-Dumazet H."/>
            <person name="Groppi A."/>
            <person name="Hantraye F."/>
            <person name="Hennequin C."/>
            <person name="Jauniaux N."/>
            <person name="Joyet P."/>
            <person name="Kachouri R."/>
            <person name="Kerrest A."/>
            <person name="Koszul R."/>
            <person name="Lemaire M."/>
            <person name="Lesur I."/>
            <person name="Ma L."/>
            <person name="Muller H."/>
            <person name="Nicaud J.M."/>
            <person name="Nikolski M."/>
            <person name="Oztas S."/>
            <person name="Ozier-Kalogeropoulos O."/>
            <person name="Pellenz S."/>
            <person name="Potier S."/>
            <person name="Richard G.F."/>
            <person name="Straub M.L."/>
            <person name="Suleau A."/>
            <person name="Swennene D."/>
            <person name="Tekaia F."/>
            <person name="Wesolowski-Louvel M."/>
            <person name="Westhof E."/>
            <person name="Wirth B."/>
            <person name="Zeniou-Meyer M."/>
            <person name="Zivanovic I."/>
            <person name="Bolotin-Fukuhara M."/>
            <person name="Thierry A."/>
            <person name="Bouchier C."/>
            <person name="Caudron B."/>
            <person name="Scarpelli C."/>
            <person name="Gaillardin C."/>
            <person name="Weissenbach J."/>
            <person name="Wincker P."/>
            <person name="Souciet J.L."/>
        </authorList>
    </citation>
    <scope>NUCLEOTIDE SEQUENCE [LARGE SCALE GENOMIC DNA]</scope>
    <source>
        <strain evidence="8">ATCC 8585 / CBS 2359 / DSM 70799 / NBRC 1267 / NRRL Y-1140 / WM37</strain>
    </source>
</reference>
<keyword evidence="3 6" id="KW-0812">Transmembrane</keyword>
<feature type="transmembrane region" description="Helical" evidence="6">
    <location>
        <begin position="122"/>
        <end position="146"/>
    </location>
</feature>
<name>Q6CPE6_KLULA</name>
<feature type="transmembrane region" description="Helical" evidence="6">
    <location>
        <begin position="243"/>
        <end position="264"/>
    </location>
</feature>
<evidence type="ECO:0000256" key="1">
    <source>
        <dbReference type="ARBA" id="ARBA00004141"/>
    </source>
</evidence>
<evidence type="ECO:0000313" key="8">
    <source>
        <dbReference type="Proteomes" id="UP000000598"/>
    </source>
</evidence>
<feature type="transmembrane region" description="Helical" evidence="6">
    <location>
        <begin position="325"/>
        <end position="350"/>
    </location>
</feature>
<keyword evidence="8" id="KW-1185">Reference proteome</keyword>
<dbReference type="GO" id="GO:0015205">
    <property type="term" value="F:nucleobase transmembrane transporter activity"/>
    <property type="evidence" value="ECO:0007669"/>
    <property type="project" value="TreeGrafter"/>
</dbReference>
<feature type="transmembrane region" description="Helical" evidence="6">
    <location>
        <begin position="415"/>
        <end position="433"/>
    </location>
</feature>
<feature type="transmembrane region" description="Helical" evidence="6">
    <location>
        <begin position="91"/>
        <end position="116"/>
    </location>
</feature>
<evidence type="ECO:0000256" key="5">
    <source>
        <dbReference type="ARBA" id="ARBA00023136"/>
    </source>
</evidence>
<evidence type="ECO:0000313" key="7">
    <source>
        <dbReference type="EMBL" id="CAG99280.1"/>
    </source>
</evidence>
<dbReference type="InterPro" id="IPR001248">
    <property type="entry name" value="Pur-cyt_permease"/>
</dbReference>
<proteinExistence type="inferred from homology"/>
<dbReference type="InterPro" id="IPR012681">
    <property type="entry name" value="NCS1"/>
</dbReference>
<keyword evidence="5 6" id="KW-0472">Membrane</keyword>
<dbReference type="NCBIfam" id="TIGR00800">
    <property type="entry name" value="ncs1"/>
    <property type="match status" value="1"/>
</dbReference>
<evidence type="ECO:0000256" key="2">
    <source>
        <dbReference type="ARBA" id="ARBA00008974"/>
    </source>
</evidence>
<dbReference type="GO" id="GO:0005886">
    <property type="term" value="C:plasma membrane"/>
    <property type="evidence" value="ECO:0007669"/>
    <property type="project" value="TreeGrafter"/>
</dbReference>
<dbReference type="PaxDb" id="284590-Q6CPE6"/>
<evidence type="ECO:0000256" key="3">
    <source>
        <dbReference type="ARBA" id="ARBA00022692"/>
    </source>
</evidence>
<dbReference type="CDD" id="cd11482">
    <property type="entry name" value="SLC-NCS1sbd_NRT1-like"/>
    <property type="match status" value="1"/>
</dbReference>
<feature type="transmembrane region" description="Helical" evidence="6">
    <location>
        <begin position="284"/>
        <end position="305"/>
    </location>
</feature>
<organism evidence="7 8">
    <name type="scientific">Kluyveromyces lactis (strain ATCC 8585 / CBS 2359 / DSM 70799 / NBRC 1267 / NRRL Y-1140 / WM37)</name>
    <name type="common">Yeast</name>
    <name type="synonym">Candida sphaerica</name>
    <dbReference type="NCBI Taxonomy" id="284590"/>
    <lineage>
        <taxon>Eukaryota</taxon>
        <taxon>Fungi</taxon>
        <taxon>Dikarya</taxon>
        <taxon>Ascomycota</taxon>
        <taxon>Saccharomycotina</taxon>
        <taxon>Saccharomycetes</taxon>
        <taxon>Saccharomycetales</taxon>
        <taxon>Saccharomycetaceae</taxon>
        <taxon>Kluyveromyces</taxon>
    </lineage>
</organism>
<dbReference type="AlphaFoldDB" id="Q6CPE6"/>
<dbReference type="PANTHER" id="PTHR30618">
    <property type="entry name" value="NCS1 FAMILY PURINE/PYRIMIDINE TRANSPORTER"/>
    <property type="match status" value="1"/>
</dbReference>
<comment type="subcellular location">
    <subcellularLocation>
        <location evidence="1">Membrane</location>
        <topology evidence="1">Multi-pass membrane protein</topology>
    </subcellularLocation>
</comment>
<dbReference type="eggNOG" id="KOG2466">
    <property type="taxonomic scope" value="Eukaryota"/>
</dbReference>
<feature type="transmembrane region" description="Helical" evidence="6">
    <location>
        <begin position="494"/>
        <end position="514"/>
    </location>
</feature>
<dbReference type="FunFam" id="1.10.4160.10:FF:000001">
    <property type="entry name" value="Uracil permease, putative"/>
    <property type="match status" value="1"/>
</dbReference>
<evidence type="ECO:0000256" key="4">
    <source>
        <dbReference type="ARBA" id="ARBA00022989"/>
    </source>
</evidence>
<protein>
    <submittedName>
        <fullName evidence="7">KLLA0E05479p</fullName>
    </submittedName>
</protein>
<dbReference type="Gene3D" id="1.10.4160.10">
    <property type="entry name" value="Hydantoin permease"/>
    <property type="match status" value="1"/>
</dbReference>
<dbReference type="OMA" id="WGSFWPI"/>
<keyword evidence="4 6" id="KW-1133">Transmembrane helix</keyword>